<comment type="caution">
    <text evidence="1">The sequence shown here is derived from an EMBL/GenBank/DDBJ whole genome shotgun (WGS) entry which is preliminary data.</text>
</comment>
<gene>
    <name evidence="1" type="ORF">NM208_g12800</name>
</gene>
<protein>
    <submittedName>
        <fullName evidence="1">Uncharacterized protein</fullName>
    </submittedName>
</protein>
<sequence length="871" mass="96332">MDDVADLVVTPFRDIVEKGRTAVENAGDDKPMLKAAQSLVKEGERALKRIEPLCRKHLDEYGSNFLDALKENDDIANYRSELTDLLWEFDDYIELDDFEPEKFAELQGLSRKAAPRIYDILMRMKLEVPADHDTRSIMTRLSSPQSRPLSPDAPPIPLLYPFSDVRKDTASPASVPRSTSESVVETRSINDPSTVEAATAQLRNMMQSQSGPDEGLRGDIPEPKPEPQPAASPVEPPPRPPSANPWDVKTSPAMSEKRFPDDFAFERRAPVAPIESPVEPISPPLSPERARELSSSRPRPLKVTTDRSSQQGNGSQLSPTGLETTTYERTYSIFPTPRGRYSSTTSIISSSIPEDVASDRSSAGYYSQLSSKPPPPRTHSLPKSRPDSIETNQSSVFDPSRTDGVSTPMTSEHRSSAISATDSSPTLGSSELSPLSLKAPPVNGYQGVIETQHIIRTPEVDNLPIPVETETPTPEHPPNTFAVDCKLNPQSSFYLHKGFCDGAKEILNGGAGVRKTMKAGFTSAAAVAKCVKCHFELDFNEIDLDVNKADRGNFIKNGIGYRLRFLQKSHLPTRRSDDVMYGCVFCIHQGRTLHSSDATVFTNQKSLFAHLARHPRPLPAVPGFTVIEQADMPDRHRNDYDLHFKSPVEAHPVVERAAEIYTLPTGTSKEAARRMYGQRLLYDRTPALEMVQGARITGITWPAKYLGEWCFGWHDGVYASVPMEILRLDPPASNEVKMDGTSPVQATARWKFNPKDKTKGDWLKFDKDEVITNISWCYQEFWCWSGTNAKGKWGIFPQAFIDIGTLREFNGSGSDRASILSSEKNKSLSVLSRFSTRKSARSGRPASVAGSTGSNELPPLPTPVPSTYGRD</sequence>
<reference evidence="1" key="1">
    <citation type="submission" date="2022-08" db="EMBL/GenBank/DDBJ databases">
        <title>Genome Sequence of Fusarium decemcellulare.</title>
        <authorList>
            <person name="Buettner E."/>
        </authorList>
    </citation>
    <scope>NUCLEOTIDE SEQUENCE</scope>
    <source>
        <strain evidence="1">Babe19</strain>
    </source>
</reference>
<accession>A0ACC1RM85</accession>
<name>A0ACC1RM85_9HYPO</name>
<evidence type="ECO:0000313" key="1">
    <source>
        <dbReference type="EMBL" id="KAJ3522564.1"/>
    </source>
</evidence>
<dbReference type="Proteomes" id="UP001148629">
    <property type="component" value="Unassembled WGS sequence"/>
</dbReference>
<proteinExistence type="predicted"/>
<keyword evidence="2" id="KW-1185">Reference proteome</keyword>
<dbReference type="EMBL" id="JANRMS010002420">
    <property type="protein sequence ID" value="KAJ3522564.1"/>
    <property type="molecule type" value="Genomic_DNA"/>
</dbReference>
<organism evidence="1 2">
    <name type="scientific">Fusarium decemcellulare</name>
    <dbReference type="NCBI Taxonomy" id="57161"/>
    <lineage>
        <taxon>Eukaryota</taxon>
        <taxon>Fungi</taxon>
        <taxon>Dikarya</taxon>
        <taxon>Ascomycota</taxon>
        <taxon>Pezizomycotina</taxon>
        <taxon>Sordariomycetes</taxon>
        <taxon>Hypocreomycetidae</taxon>
        <taxon>Hypocreales</taxon>
        <taxon>Nectriaceae</taxon>
        <taxon>Fusarium</taxon>
        <taxon>Fusarium decemcellulare species complex</taxon>
    </lineage>
</organism>
<evidence type="ECO:0000313" key="2">
    <source>
        <dbReference type="Proteomes" id="UP001148629"/>
    </source>
</evidence>